<evidence type="ECO:0000313" key="1">
    <source>
        <dbReference type="EMBL" id="XPM66902.1"/>
    </source>
</evidence>
<name>A0ACD5H1G7_9CYAN</name>
<evidence type="ECO:0000313" key="2">
    <source>
        <dbReference type="Proteomes" id="UP000095472"/>
    </source>
</evidence>
<protein>
    <submittedName>
        <fullName evidence="1">PAS domain-containing protein</fullName>
    </submittedName>
</protein>
<sequence length="169" mass="20005">MRESEAKYRKLFESLDEGYFLADVIFDADDQPIDIYYLEANPAATRMVGQDLTGRRLREIDPNYEAYWYEIFGRVAQTGVGERLEQYAEPNQKWYDFYVFKVGEQNSRRVSGVFKEITERKRRETHAAFLAEIEKDFSRLSTANEIMQTVGAKIEVLFKDYDLQLHRCR</sequence>
<keyword evidence="2" id="KW-1185">Reference proteome</keyword>
<dbReference type="EMBL" id="CP182909">
    <property type="protein sequence ID" value="XPM66902.1"/>
    <property type="molecule type" value="Genomic_DNA"/>
</dbReference>
<proteinExistence type="predicted"/>
<dbReference type="Proteomes" id="UP000095472">
    <property type="component" value="Chromosome"/>
</dbReference>
<reference evidence="1 2" key="1">
    <citation type="journal article" date="2016" name="Genome Announc.">
        <title>Draft Genome Sequence of the Thermotolerant Cyanobacterium Desertifilum sp. IPPAS B-1220.</title>
        <authorList>
            <person name="Mironov K.S."/>
            <person name="Sinetova M.A."/>
            <person name="Bolatkhan K."/>
            <person name="Zayadan B.K."/>
            <person name="Ustinova V.V."/>
            <person name="Kupriyanova E.V."/>
            <person name="Skrypnik A.N."/>
            <person name="Gogoleva N.E."/>
            <person name="Gogolev Y.V."/>
            <person name="Los D.A."/>
        </authorList>
    </citation>
    <scope>NUCLEOTIDE SEQUENCE [LARGE SCALE GENOMIC DNA]</scope>
    <source>
        <strain evidence="1 2">IPPAS B-1220</strain>
    </source>
</reference>
<gene>
    <name evidence="1" type="ORF">BH720_018005</name>
</gene>
<organism evidence="1 2">
    <name type="scientific">Desertifilum tharense IPPAS B-1220</name>
    <dbReference type="NCBI Taxonomy" id="1781255"/>
    <lineage>
        <taxon>Bacteria</taxon>
        <taxon>Bacillati</taxon>
        <taxon>Cyanobacteriota</taxon>
        <taxon>Cyanophyceae</taxon>
        <taxon>Desertifilales</taxon>
        <taxon>Desertifilaceae</taxon>
        <taxon>Desertifilum</taxon>
    </lineage>
</organism>
<accession>A0ACD5H1G7</accession>